<evidence type="ECO:0000256" key="1">
    <source>
        <dbReference type="SAM" id="Phobius"/>
    </source>
</evidence>
<protein>
    <recommendedName>
        <fullName evidence="4">CCHC-type domain-containing protein</fullName>
    </recommendedName>
</protein>
<dbReference type="AlphaFoldDB" id="A0A7J0GBR9"/>
<sequence>MKQTQVPGDIDSGSHTSEVLDLDLSRLRHASSSLARPSTSFAVACWTSNRLRHRFVTFESPRLTSDRPRCCTPDLQKGFAVFGVCWMSPPLLFLDLSVCATSAVGCRRLDDLLFLFVDVSVGICCALWICCLLLFMGHYLFDLGTSIFGSSVALTPRPDLSLSQHTPAHRVTSVLLNGNNFSVWSRSSFSFSVERAKLDGFLSHHHKPATSDPTYSQWDIDNYTILGWLFTSMEDWIYYMFIYNDTFRWEELAQYEPLSDFPVAAATIVFRSDLLASPAISSGPTPISDQIAFAASGLGPRSSGGGPICSYCGDTGHIRERCFKLHPELRGKSSKRKGKGPPRTATIADTSPGLVPDLFYIQSQLDLLQSSIGVLLQQQPFKFYCHSGYMYTFLLGLRCGD</sequence>
<gene>
    <name evidence="2" type="ORF">Acr_20g0000380</name>
</gene>
<evidence type="ECO:0000313" key="3">
    <source>
        <dbReference type="Proteomes" id="UP000585474"/>
    </source>
</evidence>
<organism evidence="2 3">
    <name type="scientific">Actinidia rufa</name>
    <dbReference type="NCBI Taxonomy" id="165716"/>
    <lineage>
        <taxon>Eukaryota</taxon>
        <taxon>Viridiplantae</taxon>
        <taxon>Streptophyta</taxon>
        <taxon>Embryophyta</taxon>
        <taxon>Tracheophyta</taxon>
        <taxon>Spermatophyta</taxon>
        <taxon>Magnoliopsida</taxon>
        <taxon>eudicotyledons</taxon>
        <taxon>Gunneridae</taxon>
        <taxon>Pentapetalae</taxon>
        <taxon>asterids</taxon>
        <taxon>Ericales</taxon>
        <taxon>Actinidiaceae</taxon>
        <taxon>Actinidia</taxon>
    </lineage>
</organism>
<accession>A0A7J0GBR9</accession>
<feature type="transmembrane region" description="Helical" evidence="1">
    <location>
        <begin position="112"/>
        <end position="141"/>
    </location>
</feature>
<name>A0A7J0GBR9_9ERIC</name>
<dbReference type="EMBL" id="BJWL01000020">
    <property type="protein sequence ID" value="GFZ08230.1"/>
    <property type="molecule type" value="Genomic_DNA"/>
</dbReference>
<evidence type="ECO:0000313" key="2">
    <source>
        <dbReference type="EMBL" id="GFZ08230.1"/>
    </source>
</evidence>
<reference evidence="2 3" key="1">
    <citation type="submission" date="2019-07" db="EMBL/GenBank/DDBJ databases">
        <title>De Novo Assembly of kiwifruit Actinidia rufa.</title>
        <authorList>
            <person name="Sugita-Konishi S."/>
            <person name="Sato K."/>
            <person name="Mori E."/>
            <person name="Abe Y."/>
            <person name="Kisaki G."/>
            <person name="Hamano K."/>
            <person name="Suezawa K."/>
            <person name="Otani M."/>
            <person name="Fukuda T."/>
            <person name="Manabe T."/>
            <person name="Gomi K."/>
            <person name="Tabuchi M."/>
            <person name="Akimitsu K."/>
            <person name="Kataoka I."/>
        </authorList>
    </citation>
    <scope>NUCLEOTIDE SEQUENCE [LARGE SCALE GENOMIC DNA]</scope>
    <source>
        <strain evidence="3">cv. Fuchu</strain>
    </source>
</reference>
<proteinExistence type="predicted"/>
<dbReference type="Proteomes" id="UP000585474">
    <property type="component" value="Unassembled WGS sequence"/>
</dbReference>
<comment type="caution">
    <text evidence="2">The sequence shown here is derived from an EMBL/GenBank/DDBJ whole genome shotgun (WGS) entry which is preliminary data.</text>
</comment>
<evidence type="ECO:0008006" key="4">
    <source>
        <dbReference type="Google" id="ProtNLM"/>
    </source>
</evidence>
<keyword evidence="3" id="KW-1185">Reference proteome</keyword>
<keyword evidence="1" id="KW-0472">Membrane</keyword>
<keyword evidence="1" id="KW-1133">Transmembrane helix</keyword>
<keyword evidence="1" id="KW-0812">Transmembrane</keyword>